<organism evidence="1">
    <name type="scientific">Tanacetum cinerariifolium</name>
    <name type="common">Dalmatian daisy</name>
    <name type="synonym">Chrysanthemum cinerariifolium</name>
    <dbReference type="NCBI Taxonomy" id="118510"/>
    <lineage>
        <taxon>Eukaryota</taxon>
        <taxon>Viridiplantae</taxon>
        <taxon>Streptophyta</taxon>
        <taxon>Embryophyta</taxon>
        <taxon>Tracheophyta</taxon>
        <taxon>Spermatophyta</taxon>
        <taxon>Magnoliopsida</taxon>
        <taxon>eudicotyledons</taxon>
        <taxon>Gunneridae</taxon>
        <taxon>Pentapetalae</taxon>
        <taxon>asterids</taxon>
        <taxon>campanulids</taxon>
        <taxon>Asterales</taxon>
        <taxon>Asteraceae</taxon>
        <taxon>Asteroideae</taxon>
        <taxon>Anthemideae</taxon>
        <taxon>Anthemidinae</taxon>
        <taxon>Tanacetum</taxon>
    </lineage>
</organism>
<proteinExistence type="predicted"/>
<protein>
    <submittedName>
        <fullName evidence="1">Uncharacterized protein</fullName>
    </submittedName>
</protein>
<dbReference type="EMBL" id="BKCJ010009301">
    <property type="protein sequence ID" value="GEU86340.1"/>
    <property type="molecule type" value="Genomic_DNA"/>
</dbReference>
<dbReference type="AlphaFoldDB" id="A0A6L2NK22"/>
<accession>A0A6L2NK22</accession>
<comment type="caution">
    <text evidence="1">The sequence shown here is derived from an EMBL/GenBank/DDBJ whole genome shotgun (WGS) entry which is preliminary data.</text>
</comment>
<name>A0A6L2NK22_TANCI</name>
<reference evidence="1" key="1">
    <citation type="journal article" date="2019" name="Sci. Rep.">
        <title>Draft genome of Tanacetum cinerariifolium, the natural source of mosquito coil.</title>
        <authorList>
            <person name="Yamashiro T."/>
            <person name="Shiraishi A."/>
            <person name="Satake H."/>
            <person name="Nakayama K."/>
        </authorList>
    </citation>
    <scope>NUCLEOTIDE SEQUENCE</scope>
</reference>
<sequence length="109" mass="12842">MVKVSRALLMVKIRCNIPSKPTTIELTTKCSIGFQLHDRFHLGVQHSFQLEERFYRSENTVTSVDEMYNVTLYFAKIMFTDVGEYNSLGRHIYIQDVLIGLRIKFDRMF</sequence>
<gene>
    <name evidence="1" type="ORF">Tci_058318</name>
</gene>
<evidence type="ECO:0000313" key="1">
    <source>
        <dbReference type="EMBL" id="GEU86340.1"/>
    </source>
</evidence>